<keyword evidence="1" id="KW-0808">Transferase</keyword>
<evidence type="ECO:0000259" key="6">
    <source>
        <dbReference type="PROSITE" id="PS50258"/>
    </source>
</evidence>
<dbReference type="Pfam" id="PF17103">
    <property type="entry name" value="Stealth_CR4"/>
    <property type="match status" value="1"/>
</dbReference>
<keyword evidence="5" id="KW-0472">Membrane</keyword>
<dbReference type="STRING" id="947166.A0A1D1VNZ8"/>
<proteinExistence type="predicted"/>
<keyword evidence="8" id="KW-1185">Reference proteome</keyword>
<keyword evidence="5" id="KW-1133">Transmembrane helix</keyword>
<protein>
    <recommendedName>
        <fullName evidence="6">LNR domain-containing protein</fullName>
    </recommendedName>
</protein>
<keyword evidence="3" id="KW-1015">Disulfide bond</keyword>
<dbReference type="PANTHER" id="PTHR24045:SF0">
    <property type="entry name" value="N-ACETYLGLUCOSAMINE-1-PHOSPHOTRANSFERASE SUBUNITS ALPHA_BETA"/>
    <property type="match status" value="1"/>
</dbReference>
<dbReference type="EMBL" id="BDGG01000006">
    <property type="protein sequence ID" value="GAV00249.1"/>
    <property type="molecule type" value="Genomic_DNA"/>
</dbReference>
<dbReference type="Pfam" id="PF17102">
    <property type="entry name" value="Stealth_CR3"/>
    <property type="match status" value="1"/>
</dbReference>
<dbReference type="PROSITE" id="PS50258">
    <property type="entry name" value="LNR"/>
    <property type="match status" value="1"/>
</dbReference>
<reference evidence="7 8" key="1">
    <citation type="journal article" date="2016" name="Nat. Commun.">
        <title>Extremotolerant tardigrade genome and improved radiotolerance of human cultured cells by tardigrade-unique protein.</title>
        <authorList>
            <person name="Hashimoto T."/>
            <person name="Horikawa D.D."/>
            <person name="Saito Y."/>
            <person name="Kuwahara H."/>
            <person name="Kozuka-Hata H."/>
            <person name="Shin-I T."/>
            <person name="Minakuchi Y."/>
            <person name="Ohishi K."/>
            <person name="Motoyama A."/>
            <person name="Aizu T."/>
            <person name="Enomoto A."/>
            <person name="Kondo K."/>
            <person name="Tanaka S."/>
            <person name="Hara Y."/>
            <person name="Koshikawa S."/>
            <person name="Sagara H."/>
            <person name="Miura T."/>
            <person name="Yokobori S."/>
            <person name="Miyagawa K."/>
            <person name="Suzuki Y."/>
            <person name="Kubo T."/>
            <person name="Oyama M."/>
            <person name="Kohara Y."/>
            <person name="Fujiyama A."/>
            <person name="Arakawa K."/>
            <person name="Katayama T."/>
            <person name="Toyoda A."/>
            <person name="Kunieda T."/>
        </authorList>
    </citation>
    <scope>NUCLEOTIDE SEQUENCE [LARGE SCALE GENOMIC DNA]</scope>
    <source>
        <strain evidence="7 8">YOKOZUNA-1</strain>
    </source>
</reference>
<keyword evidence="2" id="KW-0677">Repeat</keyword>
<evidence type="ECO:0000256" key="4">
    <source>
        <dbReference type="ARBA" id="ARBA00023180"/>
    </source>
</evidence>
<evidence type="ECO:0000313" key="7">
    <source>
        <dbReference type="EMBL" id="GAV00249.1"/>
    </source>
</evidence>
<dbReference type="AlphaFoldDB" id="A0A1D1VNZ8"/>
<dbReference type="InterPro" id="IPR000800">
    <property type="entry name" value="Notch_dom"/>
</dbReference>
<evidence type="ECO:0000256" key="2">
    <source>
        <dbReference type="ARBA" id="ARBA00022737"/>
    </source>
</evidence>
<sequence length="710" mass="81356">MFRWICLCVGSPGLACKYGQVRQKAFQQSRYFAIFGNLRPNHTVMFDCLLAFLQVPSCAEGCPASWINDGFCDATCNNAQCNLDGGDCANKTSGFDMDDEEDDFRLRNSLPSGTCHPGCLNGWLADRYCDTVCNHAQCAFDAGDCGLDKLAKYPHFLVDKQATMPVYKVPPGERVAVFNTSTIFADRNGTLKEGVFKQAKGIRVVAVHPQRQAIVLLLHPNTTGSSLFTITFAVPEEKTIGYEFKVEFDSSETQDEVTDQETSTFSRTLQTFATVPSELKRPKPRFDVVSKEEVRLAWSKSSLALDDLQRLKVAGQLTEYGFERRRAALLGLPVNTSITVITRTRNTEVITAPITTVSPTSTGMKKIKDEITRRNNQKNKVTTRKMSAHQYKDAYADSLRHVNRLYNDVFGIEARKVPAHVPHLVDKSVMEELQRKLPAEFDKTSATRVRSASDMQFAFSYFYYMMSVKQDVAMGQIFDEMDTDKSATWDEREVYLAALRSMGESDVDSEKQSKRLRQAVINCTSQPLSQKRLAISKKEIMACDKVKEIMLPTWNSRKKFRFKTNAESTEFTFVRVSNNLTMLHKELEGILRKPKKYICINDEVDYTREDADVIQSTTRQFFQLLFPRPSSFELPPNRRNNFRYISEFRQWEKTSGMYRRLLIIGFVLALLTFFWFIFPQRRRKMCRKVRQWVAAPRHHVDFAQRFVIDA</sequence>
<evidence type="ECO:0000313" key="8">
    <source>
        <dbReference type="Proteomes" id="UP000186922"/>
    </source>
</evidence>
<dbReference type="InterPro" id="IPR031357">
    <property type="entry name" value="Stealth_CR3"/>
</dbReference>
<name>A0A1D1VNZ8_RAMVA</name>
<feature type="domain" description="LNR" evidence="6">
    <location>
        <begin position="58"/>
        <end position="93"/>
    </location>
</feature>
<evidence type="ECO:0000256" key="1">
    <source>
        <dbReference type="ARBA" id="ARBA00022679"/>
    </source>
</evidence>
<dbReference type="Proteomes" id="UP000186922">
    <property type="component" value="Unassembled WGS sequence"/>
</dbReference>
<evidence type="ECO:0000256" key="5">
    <source>
        <dbReference type="SAM" id="Phobius"/>
    </source>
</evidence>
<dbReference type="GO" id="GO:0016740">
    <property type="term" value="F:transferase activity"/>
    <property type="evidence" value="ECO:0007669"/>
    <property type="project" value="UniProtKB-KW"/>
</dbReference>
<keyword evidence="4" id="KW-0325">Glycoprotein</keyword>
<evidence type="ECO:0000256" key="3">
    <source>
        <dbReference type="ARBA" id="ARBA00023157"/>
    </source>
</evidence>
<dbReference type="Pfam" id="PF00066">
    <property type="entry name" value="Notch"/>
    <property type="match status" value="2"/>
</dbReference>
<feature type="transmembrane region" description="Helical" evidence="5">
    <location>
        <begin position="657"/>
        <end position="678"/>
    </location>
</feature>
<organism evidence="7 8">
    <name type="scientific">Ramazzottius varieornatus</name>
    <name type="common">Water bear</name>
    <name type="synonym">Tardigrade</name>
    <dbReference type="NCBI Taxonomy" id="947166"/>
    <lineage>
        <taxon>Eukaryota</taxon>
        <taxon>Metazoa</taxon>
        <taxon>Ecdysozoa</taxon>
        <taxon>Tardigrada</taxon>
        <taxon>Eutardigrada</taxon>
        <taxon>Parachela</taxon>
        <taxon>Hypsibioidea</taxon>
        <taxon>Ramazzottiidae</taxon>
        <taxon>Ramazzottius</taxon>
    </lineage>
</organism>
<comment type="caution">
    <text evidence="7">The sequence shown here is derived from an EMBL/GenBank/DDBJ whole genome shotgun (WGS) entry which is preliminary data.</text>
</comment>
<dbReference type="OrthoDB" id="263283at2759"/>
<gene>
    <name evidence="7" type="primary">RvY_11128</name>
    <name evidence="7" type="synonym">RvY_11128.1</name>
    <name evidence="7" type="ORF">RvY_11128-1</name>
</gene>
<dbReference type="InterPro" id="IPR047141">
    <property type="entry name" value="Stealth"/>
</dbReference>
<keyword evidence="5" id="KW-0812">Transmembrane</keyword>
<dbReference type="GO" id="GO:0005794">
    <property type="term" value="C:Golgi apparatus"/>
    <property type="evidence" value="ECO:0007669"/>
    <property type="project" value="TreeGrafter"/>
</dbReference>
<dbReference type="Gene3D" id="3.30.300.320">
    <property type="match status" value="1"/>
</dbReference>
<dbReference type="PANTHER" id="PTHR24045">
    <property type="match status" value="1"/>
</dbReference>
<dbReference type="SMART" id="SM00004">
    <property type="entry name" value="NL"/>
    <property type="match status" value="2"/>
</dbReference>
<dbReference type="InterPro" id="IPR031356">
    <property type="entry name" value="Stealth_CR4"/>
</dbReference>
<accession>A0A1D1VNZ8</accession>